<dbReference type="EMBL" id="HACA01006717">
    <property type="protein sequence ID" value="CDW24078.1"/>
    <property type="molecule type" value="Transcribed_RNA"/>
</dbReference>
<protein>
    <submittedName>
        <fullName evidence="1">Uncharacterized protein</fullName>
    </submittedName>
</protein>
<dbReference type="AlphaFoldDB" id="A0A0K2TDI5"/>
<name>A0A0K2TDI5_LEPSM</name>
<sequence length="46" mass="5094">MNLKQWVSLENSDQERILTTNKAAATLYVEYVVPQVPVGSSKTNVA</sequence>
<organism evidence="1">
    <name type="scientific">Lepeophtheirus salmonis</name>
    <name type="common">Salmon louse</name>
    <name type="synonym">Caligus salmonis</name>
    <dbReference type="NCBI Taxonomy" id="72036"/>
    <lineage>
        <taxon>Eukaryota</taxon>
        <taxon>Metazoa</taxon>
        <taxon>Ecdysozoa</taxon>
        <taxon>Arthropoda</taxon>
        <taxon>Crustacea</taxon>
        <taxon>Multicrustacea</taxon>
        <taxon>Hexanauplia</taxon>
        <taxon>Copepoda</taxon>
        <taxon>Siphonostomatoida</taxon>
        <taxon>Caligidae</taxon>
        <taxon>Lepeophtheirus</taxon>
    </lineage>
</organism>
<proteinExistence type="predicted"/>
<reference evidence="1" key="1">
    <citation type="submission" date="2014-05" db="EMBL/GenBank/DDBJ databases">
        <authorList>
            <person name="Chronopoulou M."/>
        </authorList>
    </citation>
    <scope>NUCLEOTIDE SEQUENCE</scope>
    <source>
        <tissue evidence="1">Whole organism</tissue>
    </source>
</reference>
<evidence type="ECO:0000313" key="1">
    <source>
        <dbReference type="EMBL" id="CDW24078.1"/>
    </source>
</evidence>
<accession>A0A0K2TDI5</accession>